<sequence>MADKLYLNSIDLTGEYSPSWSNIPNDTWRTILEEYFYKISDSFAFMNVYSENDLSPKYLDFFKNWNLEKMNLVEVNDDIVCRFKLNDDCKERLLRQDFSVHEIGMFPPRNIFEYDEKHYYYEFDELYFFSGNKLIGIFINHENMIQFENLNEQELVLLQKLDKSISIDIIDEAAFQKCIQDRHVN</sequence>
<protein>
    <submittedName>
        <fullName evidence="1">Uncharacterized protein</fullName>
    </submittedName>
</protein>
<organism evidence="1 2">
    <name type="scientific">Hymenobacter profundi</name>
    <dbReference type="NCBI Taxonomy" id="1982110"/>
    <lineage>
        <taxon>Bacteria</taxon>
        <taxon>Pseudomonadati</taxon>
        <taxon>Bacteroidota</taxon>
        <taxon>Cytophagia</taxon>
        <taxon>Cytophagales</taxon>
        <taxon>Hymenobacteraceae</taxon>
        <taxon>Hymenobacter</taxon>
    </lineage>
</organism>
<gene>
    <name evidence="1" type="ORF">KYK14_10260</name>
</gene>
<comment type="caution">
    <text evidence="1">The sequence shown here is derived from an EMBL/GenBank/DDBJ whole genome shotgun (WGS) entry which is preliminary data.</text>
</comment>
<proteinExistence type="predicted"/>
<name>A0ABS6WZB6_9BACT</name>
<dbReference type="EMBL" id="JAHWGL010000035">
    <property type="protein sequence ID" value="MBW3128934.1"/>
    <property type="molecule type" value="Genomic_DNA"/>
</dbReference>
<accession>A0ABS6WZB6</accession>
<evidence type="ECO:0000313" key="2">
    <source>
        <dbReference type="Proteomes" id="UP000826188"/>
    </source>
</evidence>
<evidence type="ECO:0000313" key="1">
    <source>
        <dbReference type="EMBL" id="MBW3128934.1"/>
    </source>
</evidence>
<keyword evidence="2" id="KW-1185">Reference proteome</keyword>
<dbReference type="RefSeq" id="WP_219158760.1">
    <property type="nucleotide sequence ID" value="NZ_JAHWGL010000035.1"/>
</dbReference>
<reference evidence="1 2" key="1">
    <citation type="submission" date="2021-07" db="EMBL/GenBank/DDBJ databases">
        <title>Hymenobacter profundi sp. nov., isolated from deep-sea water.</title>
        <authorList>
            <person name="Kim M.K."/>
        </authorList>
    </citation>
    <scope>NUCLEOTIDE SEQUENCE [LARGE SCALE GENOMIC DNA]</scope>
    <source>
        <strain evidence="1 2">M2</strain>
    </source>
</reference>
<dbReference type="Proteomes" id="UP000826188">
    <property type="component" value="Unassembled WGS sequence"/>
</dbReference>